<dbReference type="PANTHER" id="PTHR37947">
    <property type="entry name" value="BLL2462 PROTEIN"/>
    <property type="match status" value="1"/>
</dbReference>
<keyword evidence="5" id="KW-1185">Reference proteome</keyword>
<feature type="region of interest" description="Disordered" evidence="1">
    <location>
        <begin position="110"/>
        <end position="140"/>
    </location>
</feature>
<proteinExistence type="predicted"/>
<dbReference type="OrthoDB" id="252901at2"/>
<feature type="domain" description="VWFA" evidence="3">
    <location>
        <begin position="75"/>
        <end position="324"/>
    </location>
</feature>
<evidence type="ECO:0000259" key="3">
    <source>
        <dbReference type="PROSITE" id="PS50234"/>
    </source>
</evidence>
<dbReference type="SUPFAM" id="SSF52317">
    <property type="entry name" value="Class I glutamine amidotransferase-like"/>
    <property type="match status" value="1"/>
</dbReference>
<dbReference type="Gene3D" id="3.40.50.410">
    <property type="entry name" value="von Willebrand factor, type A domain"/>
    <property type="match status" value="1"/>
</dbReference>
<keyword evidence="2" id="KW-0812">Transmembrane</keyword>
<dbReference type="KEGG" id="ahel:Q31a_02840"/>
<gene>
    <name evidence="4" type="ORF">Q31a_02840</name>
</gene>
<evidence type="ECO:0000313" key="4">
    <source>
        <dbReference type="EMBL" id="QDV22005.1"/>
    </source>
</evidence>
<feature type="transmembrane region" description="Helical" evidence="2">
    <location>
        <begin position="42"/>
        <end position="60"/>
    </location>
</feature>
<dbReference type="Proteomes" id="UP000318017">
    <property type="component" value="Chromosome"/>
</dbReference>
<dbReference type="Pfam" id="PF00092">
    <property type="entry name" value="VWA"/>
    <property type="match status" value="1"/>
</dbReference>
<dbReference type="InterPro" id="IPR029062">
    <property type="entry name" value="Class_I_gatase-like"/>
</dbReference>
<dbReference type="EMBL" id="CP036298">
    <property type="protein sequence ID" value="QDV22005.1"/>
    <property type="molecule type" value="Genomic_DNA"/>
</dbReference>
<sequence length="843" mass="93471">MSFLHLAGNWGWSLGLAIALSLLAVLLYYREFLSAGGGYLRWFLPLLRCVTIFLLCMTLSEPTWEHWTFEGKPGRITFLLDGSRSMSLTDEPAIAPQAITVPLPSESAFKIETADPSPPTERPQLAGSKRFPPEPPNRFERANTLLYGSEGLLSQLRDQFELQLLQIDDDTNLPLWQSSPISPTPVSTTTVPYPTSPDSASPSTGENPLGWASHSPLGTALTQVPSLPSAADPTSSGENTSQSQAHEIVVLLSDGRSNHGRDPLEATRILQQRNIAVYTIGFGSLEQPLDLALRGIEHPQKLYGADTLRGQMWIDEQLPLSSKYVARIEHGSEVVWQQELQSLGQGRREVNFSFPLEAIYDRSLAALPAGTLATNLPIQMHASLNTSASEASLTNNRRDFNFSISVTASQILLVDGRSRWETRYLKNLFSRDPAWELHSLLAGSSTFFTRREQLFEFNLILWGDVPASFLSREQMQWLTEFVHQGGGLIFIDGARQHLQDAAYAPIQELLPVKWLDSANQGIVSTALALEKRVKISDNHRDLDALQLELATASTSDEQEAASPTPRVSLSPSRNQELWQALPPIYFVSRVAALAGSEVLVDAVSPLEHSPLLISRQYGGGRVLFLATDETWRWRYNVGDLYHQRFWNQLAQWAQKRPLSIQGEFVSLDTGPAQRTVGSAIEIRAELRLPDQSPTSQRAVAAIVEDASGAQFQLPLSEQTDMPGNYSGTIATLPAGSYRVRLQAENFPLQSLNVRSEFSVVSEDSPELLDLTCDQTLLQSMAKIGAGQYFHELQAGQLIEQLSPLQSGQRTITSTALWDSYWWFGSAMVLLTAEWWLRKGRGLI</sequence>
<dbReference type="SUPFAM" id="SSF53300">
    <property type="entry name" value="vWA-like"/>
    <property type="match status" value="1"/>
</dbReference>
<evidence type="ECO:0000313" key="5">
    <source>
        <dbReference type="Proteomes" id="UP000318017"/>
    </source>
</evidence>
<reference evidence="4 5" key="1">
    <citation type="submission" date="2019-02" db="EMBL/GenBank/DDBJ databases">
        <title>Deep-cultivation of Planctomycetes and their phenomic and genomic characterization uncovers novel biology.</title>
        <authorList>
            <person name="Wiegand S."/>
            <person name="Jogler M."/>
            <person name="Boedeker C."/>
            <person name="Pinto D."/>
            <person name="Vollmers J."/>
            <person name="Rivas-Marin E."/>
            <person name="Kohn T."/>
            <person name="Peeters S.H."/>
            <person name="Heuer A."/>
            <person name="Rast P."/>
            <person name="Oberbeckmann S."/>
            <person name="Bunk B."/>
            <person name="Jeske O."/>
            <person name="Meyerdierks A."/>
            <person name="Storesund J.E."/>
            <person name="Kallscheuer N."/>
            <person name="Luecker S."/>
            <person name="Lage O.M."/>
            <person name="Pohl T."/>
            <person name="Merkel B.J."/>
            <person name="Hornburger P."/>
            <person name="Mueller R.-W."/>
            <person name="Bruemmer F."/>
            <person name="Labrenz M."/>
            <person name="Spormann A.M."/>
            <person name="Op den Camp H."/>
            <person name="Overmann J."/>
            <person name="Amann R."/>
            <person name="Jetten M.S.M."/>
            <person name="Mascher T."/>
            <person name="Medema M.H."/>
            <person name="Devos D.P."/>
            <person name="Kaster A.-K."/>
            <person name="Ovreas L."/>
            <person name="Rohde M."/>
            <person name="Galperin M.Y."/>
            <person name="Jogler C."/>
        </authorList>
    </citation>
    <scope>NUCLEOTIDE SEQUENCE [LARGE SCALE GENOMIC DNA]</scope>
    <source>
        <strain evidence="4 5">Q31a</strain>
    </source>
</reference>
<dbReference type="PANTHER" id="PTHR37947:SF1">
    <property type="entry name" value="BLL2462 PROTEIN"/>
    <property type="match status" value="1"/>
</dbReference>
<evidence type="ECO:0000256" key="1">
    <source>
        <dbReference type="SAM" id="MobiDB-lite"/>
    </source>
</evidence>
<feature type="transmembrane region" description="Helical" evidence="2">
    <location>
        <begin position="12"/>
        <end position="30"/>
    </location>
</feature>
<feature type="region of interest" description="Disordered" evidence="1">
    <location>
        <begin position="553"/>
        <end position="572"/>
    </location>
</feature>
<dbReference type="PROSITE" id="PS50234">
    <property type="entry name" value="VWFA"/>
    <property type="match status" value="1"/>
</dbReference>
<feature type="compositionally biased region" description="Polar residues" evidence="1">
    <location>
        <begin position="220"/>
        <end position="243"/>
    </location>
</feature>
<name>A0A518G079_9BACT</name>
<organism evidence="4 5">
    <name type="scientific">Aureliella helgolandensis</name>
    <dbReference type="NCBI Taxonomy" id="2527968"/>
    <lineage>
        <taxon>Bacteria</taxon>
        <taxon>Pseudomonadati</taxon>
        <taxon>Planctomycetota</taxon>
        <taxon>Planctomycetia</taxon>
        <taxon>Pirellulales</taxon>
        <taxon>Pirellulaceae</taxon>
        <taxon>Aureliella</taxon>
    </lineage>
</organism>
<dbReference type="InterPro" id="IPR036465">
    <property type="entry name" value="vWFA_dom_sf"/>
</dbReference>
<protein>
    <submittedName>
        <fullName evidence="4">von Willebrand factor type A domain protein</fullName>
    </submittedName>
</protein>
<keyword evidence="2" id="KW-1133">Transmembrane helix</keyword>
<dbReference type="Gene3D" id="3.40.50.880">
    <property type="match status" value="1"/>
</dbReference>
<dbReference type="RefSeq" id="WP_145072856.1">
    <property type="nucleotide sequence ID" value="NZ_CP036298.1"/>
</dbReference>
<accession>A0A518G079</accession>
<dbReference type="AlphaFoldDB" id="A0A518G079"/>
<evidence type="ECO:0000256" key="2">
    <source>
        <dbReference type="SAM" id="Phobius"/>
    </source>
</evidence>
<feature type="compositionally biased region" description="Low complexity" evidence="1">
    <location>
        <begin position="178"/>
        <end position="199"/>
    </location>
</feature>
<dbReference type="InterPro" id="IPR002035">
    <property type="entry name" value="VWF_A"/>
</dbReference>
<feature type="region of interest" description="Disordered" evidence="1">
    <location>
        <begin position="176"/>
        <end position="243"/>
    </location>
</feature>
<keyword evidence="2" id="KW-0472">Membrane</keyword>